<evidence type="ECO:0000313" key="4">
    <source>
        <dbReference type="EMBL" id="MCQ8773454.1"/>
    </source>
</evidence>
<dbReference type="Pfam" id="PF14016">
    <property type="entry name" value="DUF4232"/>
    <property type="match status" value="1"/>
</dbReference>
<name>A0A9X2LM42_9ACTN</name>
<dbReference type="InterPro" id="IPR025326">
    <property type="entry name" value="DUF4232"/>
</dbReference>
<dbReference type="EMBL" id="JANIID010000030">
    <property type="protein sequence ID" value="MCQ8773454.1"/>
    <property type="molecule type" value="Genomic_DNA"/>
</dbReference>
<dbReference type="PROSITE" id="PS51257">
    <property type="entry name" value="PROKAR_LIPOPROTEIN"/>
    <property type="match status" value="1"/>
</dbReference>
<feature type="region of interest" description="Disordered" evidence="1">
    <location>
        <begin position="35"/>
        <end position="113"/>
    </location>
</feature>
<evidence type="ECO:0000256" key="2">
    <source>
        <dbReference type="SAM" id="SignalP"/>
    </source>
</evidence>
<sequence>MRASVHRTHLRPRPFATAGLAAAALAMLSLAACSGSGEGEGVRKEGAASAQPSGPGTASGAASLPPESAKSPQAGAAAQSKPGAPKGGSAGAAPHGAQRTGTTTHDPYAPENRVPCTAANTKVVAAPLPRPLNHMLLTVTNTGSKMCDLKGYPAVKFEGAQSVPPIMENTKPQAVTSLPPGGKGYAAVILSAGDGSGGEGRTANSLEVGFEGSDRMARAALPAGGVHIDDSLRVTYWVSTMEDALS</sequence>
<gene>
    <name evidence="4" type="ORF">NQU55_27395</name>
</gene>
<proteinExistence type="predicted"/>
<dbReference type="Proteomes" id="UP001142374">
    <property type="component" value="Unassembled WGS sequence"/>
</dbReference>
<reference evidence="4" key="1">
    <citation type="submission" date="2022-06" db="EMBL/GenBank/DDBJ databases">
        <title>WGS of actinobacteria.</title>
        <authorList>
            <person name="Thawai C."/>
        </authorList>
    </citation>
    <scope>NUCLEOTIDE SEQUENCE</scope>
    <source>
        <strain evidence="4">AA8</strain>
    </source>
</reference>
<feature type="chain" id="PRO_5040768007" evidence="2">
    <location>
        <begin position="32"/>
        <end position="246"/>
    </location>
</feature>
<feature type="signal peptide" evidence="2">
    <location>
        <begin position="1"/>
        <end position="31"/>
    </location>
</feature>
<dbReference type="AlphaFoldDB" id="A0A9X2LM42"/>
<evidence type="ECO:0000313" key="5">
    <source>
        <dbReference type="Proteomes" id="UP001142374"/>
    </source>
</evidence>
<accession>A0A9X2LM42</accession>
<comment type="caution">
    <text evidence="4">The sequence shown here is derived from an EMBL/GenBank/DDBJ whole genome shotgun (WGS) entry which is preliminary data.</text>
</comment>
<protein>
    <submittedName>
        <fullName evidence="4">DUF4232 domain-containing protein</fullName>
    </submittedName>
</protein>
<evidence type="ECO:0000259" key="3">
    <source>
        <dbReference type="Pfam" id="PF14016"/>
    </source>
</evidence>
<keyword evidence="2" id="KW-0732">Signal</keyword>
<dbReference type="RefSeq" id="WP_240976461.1">
    <property type="nucleotide sequence ID" value="NZ_JAATER010000162.1"/>
</dbReference>
<feature type="domain" description="DUF4232" evidence="3">
    <location>
        <begin position="116"/>
        <end position="237"/>
    </location>
</feature>
<organism evidence="4 5">
    <name type="scientific">Streptomyces telluris</name>
    <dbReference type="NCBI Taxonomy" id="2720021"/>
    <lineage>
        <taxon>Bacteria</taxon>
        <taxon>Bacillati</taxon>
        <taxon>Actinomycetota</taxon>
        <taxon>Actinomycetes</taxon>
        <taxon>Kitasatosporales</taxon>
        <taxon>Streptomycetaceae</taxon>
        <taxon>Streptomyces</taxon>
    </lineage>
</organism>
<evidence type="ECO:0000256" key="1">
    <source>
        <dbReference type="SAM" id="MobiDB-lite"/>
    </source>
</evidence>
<keyword evidence="5" id="KW-1185">Reference proteome</keyword>